<gene>
    <name evidence="6" type="ORF">JOE21_003036</name>
</gene>
<dbReference type="Pfam" id="PF05103">
    <property type="entry name" value="DivIVA"/>
    <property type="match status" value="1"/>
</dbReference>
<evidence type="ECO:0000313" key="6">
    <source>
        <dbReference type="EMBL" id="MDR6227024.1"/>
    </source>
</evidence>
<evidence type="ECO:0000256" key="1">
    <source>
        <dbReference type="ARBA" id="ARBA00004496"/>
    </source>
</evidence>
<dbReference type="Gene3D" id="6.10.250.660">
    <property type="match status" value="1"/>
</dbReference>
<name>A0ABU1ISW4_9BACL</name>
<accession>A0ABU1ISW4</accession>
<dbReference type="InterPro" id="IPR007793">
    <property type="entry name" value="DivIVA_fam"/>
</dbReference>
<keyword evidence="5" id="KW-0131">Cell cycle</keyword>
<dbReference type="Proteomes" id="UP001185012">
    <property type="component" value="Unassembled WGS sequence"/>
</dbReference>
<evidence type="ECO:0000256" key="2">
    <source>
        <dbReference type="ARBA" id="ARBA00022490"/>
    </source>
</evidence>
<reference evidence="6 7" key="1">
    <citation type="submission" date="2023-07" db="EMBL/GenBank/DDBJ databases">
        <title>Genomic Encyclopedia of Type Strains, Phase IV (KMG-IV): sequencing the most valuable type-strain genomes for metagenomic binning, comparative biology and taxonomic classification.</title>
        <authorList>
            <person name="Goeker M."/>
        </authorList>
    </citation>
    <scope>NUCLEOTIDE SEQUENCE [LARGE SCALE GENOMIC DNA]</scope>
    <source>
        <strain evidence="6 7">DSM 45903</strain>
    </source>
</reference>
<protein>
    <submittedName>
        <fullName evidence="6">DivIVA domain-containing protein</fullName>
    </submittedName>
</protein>
<keyword evidence="3" id="KW-0132">Cell division</keyword>
<sequence length="107" mass="12295">MRLSGIYSQEFKRSSPGYDEDSVHRFLDQVIKEMEQLATEVQRMEAGEASGDWSPIPETAEEALSPSLPLSSTGYDIEVVKDYLEQMIGERDRLRNRLRELGRDHYG</sequence>
<evidence type="ECO:0000256" key="5">
    <source>
        <dbReference type="ARBA" id="ARBA00023306"/>
    </source>
</evidence>
<organism evidence="6 7">
    <name type="scientific">Desmospora profundinema</name>
    <dbReference type="NCBI Taxonomy" id="1571184"/>
    <lineage>
        <taxon>Bacteria</taxon>
        <taxon>Bacillati</taxon>
        <taxon>Bacillota</taxon>
        <taxon>Bacilli</taxon>
        <taxon>Bacillales</taxon>
        <taxon>Thermoactinomycetaceae</taxon>
        <taxon>Desmospora</taxon>
    </lineage>
</organism>
<comment type="subcellular location">
    <subcellularLocation>
        <location evidence="1">Cytoplasm</location>
    </subcellularLocation>
</comment>
<comment type="caution">
    <text evidence="6">The sequence shown here is derived from an EMBL/GenBank/DDBJ whole genome shotgun (WGS) entry which is preliminary data.</text>
</comment>
<keyword evidence="4" id="KW-0175">Coiled coil</keyword>
<keyword evidence="7" id="KW-1185">Reference proteome</keyword>
<evidence type="ECO:0000256" key="4">
    <source>
        <dbReference type="ARBA" id="ARBA00023054"/>
    </source>
</evidence>
<dbReference type="NCBIfam" id="TIGR03544">
    <property type="entry name" value="DivI1A_domain"/>
    <property type="match status" value="1"/>
</dbReference>
<keyword evidence="2" id="KW-0963">Cytoplasm</keyword>
<evidence type="ECO:0000313" key="7">
    <source>
        <dbReference type="Proteomes" id="UP001185012"/>
    </source>
</evidence>
<evidence type="ECO:0000256" key="3">
    <source>
        <dbReference type="ARBA" id="ARBA00022618"/>
    </source>
</evidence>
<dbReference type="RefSeq" id="WP_309867736.1">
    <property type="nucleotide sequence ID" value="NZ_JAVDQG010000007.1"/>
</dbReference>
<dbReference type="EMBL" id="JAVDQG010000007">
    <property type="protein sequence ID" value="MDR6227024.1"/>
    <property type="molecule type" value="Genomic_DNA"/>
</dbReference>
<proteinExistence type="predicted"/>
<dbReference type="InterPro" id="IPR019933">
    <property type="entry name" value="DivIVA_domain"/>
</dbReference>